<feature type="domain" description="Reverse transcriptase" evidence="1">
    <location>
        <begin position="2"/>
        <end position="131"/>
    </location>
</feature>
<reference evidence="3" key="1">
    <citation type="journal article" date="2019" name="Sci. Rep.">
        <title>Draft genome of Tanacetum cinerariifolium, the natural source of mosquito coil.</title>
        <authorList>
            <person name="Yamashiro T."/>
            <person name="Shiraishi A."/>
            <person name="Satake H."/>
            <person name="Nakayama K."/>
        </authorList>
    </citation>
    <scope>NUCLEOTIDE SEQUENCE</scope>
</reference>
<comment type="caution">
    <text evidence="3">The sequence shown here is derived from an EMBL/GenBank/DDBJ whole genome shotgun (WGS) entry which is preliminary data.</text>
</comment>
<evidence type="ECO:0000259" key="1">
    <source>
        <dbReference type="Pfam" id="PF00078"/>
    </source>
</evidence>
<accession>A0A6L2NCR7</accession>
<dbReference type="InterPro" id="IPR000477">
    <property type="entry name" value="RT_dom"/>
</dbReference>
<gene>
    <name evidence="3" type="ORF">Tci_055956</name>
</gene>
<proteinExistence type="predicted"/>
<dbReference type="Pfam" id="PF13966">
    <property type="entry name" value="zf-RVT"/>
    <property type="match status" value="1"/>
</dbReference>
<organism evidence="3">
    <name type="scientific">Tanacetum cinerariifolium</name>
    <name type="common">Dalmatian daisy</name>
    <name type="synonym">Chrysanthemum cinerariifolium</name>
    <dbReference type="NCBI Taxonomy" id="118510"/>
    <lineage>
        <taxon>Eukaryota</taxon>
        <taxon>Viridiplantae</taxon>
        <taxon>Streptophyta</taxon>
        <taxon>Embryophyta</taxon>
        <taxon>Tracheophyta</taxon>
        <taxon>Spermatophyta</taxon>
        <taxon>Magnoliopsida</taxon>
        <taxon>eudicotyledons</taxon>
        <taxon>Gunneridae</taxon>
        <taxon>Pentapetalae</taxon>
        <taxon>asterids</taxon>
        <taxon>campanulids</taxon>
        <taxon>Asterales</taxon>
        <taxon>Asteraceae</taxon>
        <taxon>Asteroideae</taxon>
        <taxon>Anthemideae</taxon>
        <taxon>Anthemidinae</taxon>
        <taxon>Tanacetum</taxon>
    </lineage>
</organism>
<dbReference type="PANTHER" id="PTHR31635:SF196">
    <property type="entry name" value="REVERSE TRANSCRIPTASE DOMAIN-CONTAINING PROTEIN-RELATED"/>
    <property type="match status" value="1"/>
</dbReference>
<keyword evidence="3" id="KW-0675">Receptor</keyword>
<evidence type="ECO:0000259" key="2">
    <source>
        <dbReference type="Pfam" id="PF13966"/>
    </source>
</evidence>
<evidence type="ECO:0000313" key="3">
    <source>
        <dbReference type="EMBL" id="GEU83978.1"/>
    </source>
</evidence>
<protein>
    <submittedName>
        <fullName evidence="3">Cysteine-rich receptor-like protein kinase</fullName>
    </submittedName>
</protein>
<dbReference type="PANTHER" id="PTHR31635">
    <property type="entry name" value="REVERSE TRANSCRIPTASE DOMAIN-CONTAINING PROTEIN-RELATED"/>
    <property type="match status" value="1"/>
</dbReference>
<dbReference type="EMBL" id="BKCJ010008790">
    <property type="protein sequence ID" value="GEU83978.1"/>
    <property type="molecule type" value="Genomic_DNA"/>
</dbReference>
<dbReference type="Pfam" id="PF00078">
    <property type="entry name" value="RVT_1"/>
    <property type="match status" value="1"/>
</dbReference>
<dbReference type="AlphaFoldDB" id="A0A6L2NCR7"/>
<keyword evidence="3" id="KW-0808">Transferase</keyword>
<keyword evidence="3" id="KW-0418">Kinase</keyword>
<sequence>MLAKRVKKVVGNVVGDVQNAFIKGRYILDGVLVANETMEFLNKNKEKQLIFKVSFEKACDSINWRYLLNIMKKIGFRVKWCKWVEVSLHSPSMLILVNGSPIKEFGLERGVRQGDPISPFLFNLAAEGVNEITTEAVERGIFKRIRSWSEKIRFGVKWCKFTLVLNVDSCNGSPIEESGLERGVRQGDSLSPFLFVSLRNIKVKQIMQWSLYPFWSLGLKPKLKLSLTQDKSPRCPNEGVNAIISEVVERGIFKGIMKGSKKENGGGGLGGKEGVYRDKWRWTLNRDGKFLVKDLSRIVKEKILGVETGSQEMIWNKLVPKKVNIFVWKVLKGRIPVRDELDKIGNDLDSVLFPCCDSVVESCAHTLVLCDLARGVWEKSYLVEG</sequence>
<dbReference type="SUPFAM" id="SSF56672">
    <property type="entry name" value="DNA/RNA polymerases"/>
    <property type="match status" value="1"/>
</dbReference>
<dbReference type="InterPro" id="IPR043502">
    <property type="entry name" value="DNA/RNA_pol_sf"/>
</dbReference>
<dbReference type="InterPro" id="IPR026960">
    <property type="entry name" value="RVT-Znf"/>
</dbReference>
<feature type="domain" description="Reverse transcriptase zinc-binding" evidence="2">
    <location>
        <begin position="308"/>
        <end position="377"/>
    </location>
</feature>
<dbReference type="GO" id="GO:0016301">
    <property type="term" value="F:kinase activity"/>
    <property type="evidence" value="ECO:0007669"/>
    <property type="project" value="UniProtKB-KW"/>
</dbReference>
<name>A0A6L2NCR7_TANCI</name>